<dbReference type="EMBL" id="LR797485">
    <property type="protein sequence ID" value="CAB4219721.1"/>
    <property type="molecule type" value="Genomic_DNA"/>
</dbReference>
<organism evidence="2">
    <name type="scientific">uncultured Caudovirales phage</name>
    <dbReference type="NCBI Taxonomy" id="2100421"/>
    <lineage>
        <taxon>Viruses</taxon>
        <taxon>Duplodnaviria</taxon>
        <taxon>Heunggongvirae</taxon>
        <taxon>Uroviricota</taxon>
        <taxon>Caudoviricetes</taxon>
        <taxon>Peduoviridae</taxon>
        <taxon>Maltschvirus</taxon>
        <taxon>Maltschvirus maltsch</taxon>
    </lineage>
</organism>
<name>A0A6J5SYI5_9CAUD</name>
<dbReference type="EMBL" id="LR796967">
    <property type="protein sequence ID" value="CAB4178453.1"/>
    <property type="molecule type" value="Genomic_DNA"/>
</dbReference>
<gene>
    <name evidence="1" type="ORF">UFOVP1021_18</name>
    <name evidence="2" type="ORF">UFOVP1622_39</name>
</gene>
<sequence length="258" mass="27467">MALIYGTLHKGVIQEFPNNGTHCVGGWNYYVANLPTGQNDANGTPIYANFQISKNAGMYSTDNLGNVTEVALYPQNLTLTTANATLNNISVWSANSILTRSYADTRYAAFSTVVTLTGTQTLTNKTLGATSVNGTMSFLGNITSQVQLQSWRETFTSPTISSGNLTLDLSASNFFKVSLNAAITAITITNTPANSAASFSLEFTDDGTARAVTWPAAFKWTGGTAPTLTSTSGKTDTFVFYSTDTGTTWKAYVAGQNQ</sequence>
<protein>
    <submittedName>
        <fullName evidence="2">Uncharacterized protein</fullName>
    </submittedName>
</protein>
<proteinExistence type="predicted"/>
<evidence type="ECO:0000313" key="1">
    <source>
        <dbReference type="EMBL" id="CAB4178453.1"/>
    </source>
</evidence>
<reference evidence="2" key="1">
    <citation type="submission" date="2020-05" db="EMBL/GenBank/DDBJ databases">
        <authorList>
            <person name="Chiriac C."/>
            <person name="Salcher M."/>
            <person name="Ghai R."/>
            <person name="Kavagutti S V."/>
        </authorList>
    </citation>
    <scope>NUCLEOTIDE SEQUENCE</scope>
</reference>
<accession>A0A6J5SYI5</accession>
<evidence type="ECO:0000313" key="2">
    <source>
        <dbReference type="EMBL" id="CAB4219721.1"/>
    </source>
</evidence>